<dbReference type="GO" id="GO:0043842">
    <property type="term" value="F:Kdo transferase activity"/>
    <property type="evidence" value="ECO:0007669"/>
    <property type="project" value="UniProtKB-EC"/>
</dbReference>
<evidence type="ECO:0000256" key="3">
    <source>
        <dbReference type="ARBA" id="ARBA00019077"/>
    </source>
</evidence>
<keyword evidence="4 9" id="KW-0808">Transferase</keyword>
<reference evidence="11 12" key="1">
    <citation type="submission" date="2019-07" db="EMBL/GenBank/DDBJ databases">
        <title>Tepidimonas charontis SPSP-6 draft genome.</title>
        <authorList>
            <person name="Da Costa M.S."/>
            <person name="Froufe H.J.C."/>
            <person name="Egas C."/>
            <person name="Albuquerque L."/>
        </authorList>
    </citation>
    <scope>NUCLEOTIDE SEQUENCE [LARGE SCALE GENOMIC DNA]</scope>
    <source>
        <strain evidence="11 12">SPSP-6</strain>
    </source>
</reference>
<keyword evidence="12" id="KW-1185">Reference proteome</keyword>
<dbReference type="InterPro" id="IPR007507">
    <property type="entry name" value="Glycos_transf_N"/>
</dbReference>
<protein>
    <recommendedName>
        <fullName evidence="3 9">3-deoxy-D-manno-octulosonic acid transferase</fullName>
        <shortName evidence="9">Kdo transferase</shortName>
        <ecNumber evidence="2 9">2.4.99.12</ecNumber>
    </recommendedName>
    <alternativeName>
        <fullName evidence="5 9">Lipid IV(A) 3-deoxy-D-manno-octulosonic acid transferase</fullName>
    </alternativeName>
</protein>
<dbReference type="Gene3D" id="3.40.50.11720">
    <property type="entry name" value="3-Deoxy-D-manno-octulosonic-acid transferase, N-terminal domain"/>
    <property type="match status" value="1"/>
</dbReference>
<feature type="site" description="Transition state stabilizer" evidence="8">
    <location>
        <position position="147"/>
    </location>
</feature>
<evidence type="ECO:0000256" key="5">
    <source>
        <dbReference type="ARBA" id="ARBA00031445"/>
    </source>
</evidence>
<comment type="catalytic activity">
    <reaction evidence="6 9">
        <text>lipid IVA (E. coli) + CMP-3-deoxy-beta-D-manno-octulosonate = alpha-Kdo-(2-&gt;6)-lipid IVA (E. coli) + CMP + H(+)</text>
        <dbReference type="Rhea" id="RHEA:28066"/>
        <dbReference type="ChEBI" id="CHEBI:15378"/>
        <dbReference type="ChEBI" id="CHEBI:58603"/>
        <dbReference type="ChEBI" id="CHEBI:60364"/>
        <dbReference type="ChEBI" id="CHEBI:60377"/>
        <dbReference type="ChEBI" id="CHEBI:85987"/>
        <dbReference type="EC" id="2.4.99.12"/>
    </reaction>
</comment>
<dbReference type="Pfam" id="PF04413">
    <property type="entry name" value="Glycos_transf_N"/>
    <property type="match status" value="1"/>
</dbReference>
<keyword evidence="9" id="KW-1003">Cell membrane</keyword>
<evidence type="ECO:0000313" key="11">
    <source>
        <dbReference type="EMBL" id="TSE36177.1"/>
    </source>
</evidence>
<dbReference type="UniPathway" id="UPA00958"/>
<dbReference type="GO" id="GO:0005886">
    <property type="term" value="C:plasma membrane"/>
    <property type="evidence" value="ECO:0007669"/>
    <property type="project" value="UniProtKB-SubCell"/>
</dbReference>
<evidence type="ECO:0000256" key="7">
    <source>
        <dbReference type="PIRSR" id="PIRSR639901-1"/>
    </source>
</evidence>
<dbReference type="PANTHER" id="PTHR42755:SF1">
    <property type="entry name" value="3-DEOXY-D-MANNO-OCTULOSONIC ACID TRANSFERASE, MITOCHONDRIAL-RELATED"/>
    <property type="match status" value="1"/>
</dbReference>
<dbReference type="AlphaFoldDB" id="A0A554XK20"/>
<evidence type="ECO:0000256" key="8">
    <source>
        <dbReference type="PIRSR" id="PIRSR639901-2"/>
    </source>
</evidence>
<dbReference type="SUPFAM" id="SSF53756">
    <property type="entry name" value="UDP-Glycosyltransferase/glycogen phosphorylase"/>
    <property type="match status" value="1"/>
</dbReference>
<comment type="subcellular location">
    <subcellularLocation>
        <location evidence="9">Cell membrane</location>
    </subcellularLocation>
</comment>
<accession>A0A554XK20</accession>
<keyword evidence="9" id="KW-0448">Lipopolysaccharide biosynthesis</keyword>
<comment type="caution">
    <text evidence="11">The sequence shown here is derived from an EMBL/GenBank/DDBJ whole genome shotgun (WGS) entry which is preliminary data.</text>
</comment>
<sequence>MNAVTLPVDAALRWPERAALALYGAVTTALQPALRVKLALRARAEPGYGEAIAQRFGHYADEPSSGWLWVHAVSLGETRAAALWVQRLRQRWPEVRVLWTHGTATGRAEGQRHLRPGDAQAWLPWDAPGPVARFLAHFQPRVGVLMETEVWPVLTAACAGAGMPLLLVNARCNERMARRAQRLAWLARPAYRRLYGVWAQTAEDADRLQTLAAPVLPPRGGVMGNVKFDIPWHPHPWEQGRAWRAAWRAQTATPQAPDGRPILLLASSREGEEAAWSAAWRRQVRQRAATAAPLWLVVPRHPQRFDAVEAALRQQGWRVVRRSTLGPLQAAPHWPSAFREADVLLGDSLGEMPWYYALADVALLGGSFGPHGGQNLIEAAACECPVVVGPHTFNFAFAADAAIEAGAARRATDMDDAVAQAWAWLQAPQARSAAQRAGAALLAAHGGAAERCAAVVGQVWARRAARALNAAAAGR</sequence>
<organism evidence="11 12">
    <name type="scientific">Tepidimonas charontis</name>
    <dbReference type="NCBI Taxonomy" id="2267262"/>
    <lineage>
        <taxon>Bacteria</taxon>
        <taxon>Pseudomonadati</taxon>
        <taxon>Pseudomonadota</taxon>
        <taxon>Betaproteobacteria</taxon>
        <taxon>Burkholderiales</taxon>
        <taxon>Tepidimonas</taxon>
    </lineage>
</organism>
<name>A0A554XK20_9BURK</name>
<dbReference type="EMBL" id="VJON01000002">
    <property type="protein sequence ID" value="TSE36177.1"/>
    <property type="molecule type" value="Genomic_DNA"/>
</dbReference>
<proteinExistence type="inferred from homology"/>
<feature type="active site" description="Proton acceptor" evidence="7">
    <location>
        <position position="77"/>
    </location>
</feature>
<dbReference type="EC" id="2.4.99.12" evidence="2 9"/>
<keyword evidence="11" id="KW-0328">Glycosyltransferase</keyword>
<evidence type="ECO:0000256" key="6">
    <source>
        <dbReference type="ARBA" id="ARBA00049183"/>
    </source>
</evidence>
<evidence type="ECO:0000256" key="2">
    <source>
        <dbReference type="ARBA" id="ARBA00012621"/>
    </source>
</evidence>
<evidence type="ECO:0000256" key="1">
    <source>
        <dbReference type="ARBA" id="ARBA00004713"/>
    </source>
</evidence>
<dbReference type="PANTHER" id="PTHR42755">
    <property type="entry name" value="3-DEOXY-MANNO-OCTULOSONATE CYTIDYLYLTRANSFERASE"/>
    <property type="match status" value="1"/>
</dbReference>
<evidence type="ECO:0000259" key="10">
    <source>
        <dbReference type="Pfam" id="PF04413"/>
    </source>
</evidence>
<dbReference type="GO" id="GO:0009244">
    <property type="term" value="P:lipopolysaccharide core region biosynthetic process"/>
    <property type="evidence" value="ECO:0007669"/>
    <property type="project" value="UniProtKB-UniRule"/>
</dbReference>
<comment type="function">
    <text evidence="9">Involved in lipopolysaccharide (LPS) biosynthesis. Catalyzes the transfer of 3-deoxy-D-manno-octulosonate (Kdo) residue(s) from CMP-Kdo to lipid IV(A), the tetraacyldisaccharide-1,4'-bisphosphate precursor of lipid A.</text>
</comment>
<comment type="pathway">
    <text evidence="1 9">Bacterial outer membrane biogenesis; LPS core biosynthesis.</text>
</comment>
<dbReference type="InterPro" id="IPR039901">
    <property type="entry name" value="Kdotransferase"/>
</dbReference>
<evidence type="ECO:0000256" key="4">
    <source>
        <dbReference type="ARBA" id="ARBA00022679"/>
    </source>
</evidence>
<feature type="domain" description="3-deoxy-D-manno-octulosonic-acid transferase N-terminal" evidence="10">
    <location>
        <begin position="52"/>
        <end position="230"/>
    </location>
</feature>
<feature type="site" description="Transition state stabilizer" evidence="8">
    <location>
        <position position="227"/>
    </location>
</feature>
<evidence type="ECO:0000313" key="12">
    <source>
        <dbReference type="Proteomes" id="UP000318294"/>
    </source>
</evidence>
<gene>
    <name evidence="11" type="primary">waaA</name>
    <name evidence="11" type="ORF">Tchar_00228</name>
</gene>
<keyword evidence="9" id="KW-0472">Membrane</keyword>
<evidence type="ECO:0000256" key="9">
    <source>
        <dbReference type="RuleBase" id="RU365103"/>
    </source>
</evidence>
<comment type="similarity">
    <text evidence="9">Belongs to the glycosyltransferase group 1 family.</text>
</comment>
<dbReference type="Gene3D" id="3.40.50.2000">
    <property type="entry name" value="Glycogen Phosphorylase B"/>
    <property type="match status" value="1"/>
</dbReference>
<dbReference type="InterPro" id="IPR038107">
    <property type="entry name" value="Glycos_transf_N_sf"/>
</dbReference>
<dbReference type="GO" id="GO:0009245">
    <property type="term" value="P:lipid A biosynthetic process"/>
    <property type="evidence" value="ECO:0007669"/>
    <property type="project" value="TreeGrafter"/>
</dbReference>
<dbReference type="Proteomes" id="UP000318294">
    <property type="component" value="Unassembled WGS sequence"/>
</dbReference>